<protein>
    <submittedName>
        <fullName evidence="2">Uncharacterized protein conserved in bacteria</fullName>
    </submittedName>
</protein>
<dbReference type="OrthoDB" id="2111604at2"/>
<keyword evidence="1" id="KW-0812">Transmembrane</keyword>
<dbReference type="RefSeq" id="WP_006856695.1">
    <property type="nucleotide sequence ID" value="NZ_CABIYH010000011.1"/>
</dbReference>
<gene>
    <name evidence="4" type="ORF">DW856_13515</name>
    <name evidence="2" type="ORF">ERS852572_01674</name>
    <name evidence="3" type="ORF">GCK47_08205</name>
</gene>
<dbReference type="Gene3D" id="2.170.120.40">
    <property type="entry name" value="YbbR-like domain"/>
    <property type="match status" value="2"/>
</dbReference>
<dbReference type="Gene3D" id="2.170.120.30">
    <property type="match status" value="2"/>
</dbReference>
<evidence type="ECO:0000313" key="5">
    <source>
        <dbReference type="Proteomes" id="UP000095350"/>
    </source>
</evidence>
<evidence type="ECO:0000313" key="3">
    <source>
        <dbReference type="EMBL" id="MVQ45685.1"/>
    </source>
</evidence>
<dbReference type="GeneID" id="61432027"/>
<evidence type="ECO:0000313" key="2">
    <source>
        <dbReference type="EMBL" id="CUN04853.1"/>
    </source>
</evidence>
<reference evidence="4 6" key="2">
    <citation type="submission" date="2018-08" db="EMBL/GenBank/DDBJ databases">
        <title>A genome reference for cultivated species of the human gut microbiota.</title>
        <authorList>
            <person name="Zou Y."/>
            <person name="Xue W."/>
            <person name="Luo G."/>
        </authorList>
    </citation>
    <scope>NUCLEOTIDE SEQUENCE [LARGE SCALE GENOMIC DNA]</scope>
    <source>
        <strain evidence="4 6">AM37-1AC</strain>
    </source>
</reference>
<dbReference type="InterPro" id="IPR053154">
    <property type="entry name" value="c-di-AMP_regulator"/>
</dbReference>
<reference evidence="3 7" key="3">
    <citation type="submission" date="2019-10" db="EMBL/GenBank/DDBJ databases">
        <title>Roseburia spp. ameliorate alcoholic fatty liver via restoration of gut barrier function.</title>
        <authorList>
            <person name="Seo B."/>
            <person name="Ko G."/>
        </authorList>
    </citation>
    <scope>NUCLEOTIDE SEQUENCE [LARGE SCALE GENOMIC DNA]</scope>
    <source>
        <strain evidence="3 7">SNUG30017</strain>
    </source>
</reference>
<dbReference type="InterPro" id="IPR012505">
    <property type="entry name" value="YbbR"/>
</dbReference>
<dbReference type="Proteomes" id="UP000283513">
    <property type="component" value="Unassembled WGS sequence"/>
</dbReference>
<evidence type="ECO:0000313" key="7">
    <source>
        <dbReference type="Proteomes" id="UP000479531"/>
    </source>
</evidence>
<evidence type="ECO:0000313" key="4">
    <source>
        <dbReference type="EMBL" id="RHC15730.1"/>
    </source>
</evidence>
<dbReference type="STRING" id="166486.ERS852572_01674"/>
<keyword evidence="1" id="KW-1133">Transmembrane helix</keyword>
<reference evidence="2 5" key="1">
    <citation type="submission" date="2015-09" db="EMBL/GenBank/DDBJ databases">
        <authorList>
            <consortium name="Pathogen Informatics"/>
        </authorList>
    </citation>
    <scope>NUCLEOTIDE SEQUENCE [LARGE SCALE GENOMIC DNA]</scope>
    <source>
        <strain evidence="2 5">2789STDY5834960</strain>
    </source>
</reference>
<proteinExistence type="predicted"/>
<dbReference type="EMBL" id="WGGT01000008">
    <property type="protein sequence ID" value="MVQ45685.1"/>
    <property type="molecule type" value="Genomic_DNA"/>
</dbReference>
<dbReference type="Proteomes" id="UP000095350">
    <property type="component" value="Unassembled WGS sequence"/>
</dbReference>
<dbReference type="Proteomes" id="UP000479531">
    <property type="component" value="Unassembled WGS sequence"/>
</dbReference>
<dbReference type="PANTHER" id="PTHR37804">
    <property type="entry name" value="CDAA REGULATORY PROTEIN CDAR"/>
    <property type="match status" value="1"/>
</dbReference>
<dbReference type="PANTHER" id="PTHR37804:SF1">
    <property type="entry name" value="CDAA REGULATORY PROTEIN CDAR"/>
    <property type="match status" value="1"/>
</dbReference>
<dbReference type="PaxDb" id="166486-ERS852572_01674"/>
<feature type="transmembrane region" description="Helical" evidence="1">
    <location>
        <begin position="12"/>
        <end position="33"/>
    </location>
</feature>
<dbReference type="EMBL" id="CYXZ01000011">
    <property type="protein sequence ID" value="CUN04853.1"/>
    <property type="molecule type" value="Genomic_DNA"/>
</dbReference>
<dbReference type="Pfam" id="PF07949">
    <property type="entry name" value="YbbR"/>
    <property type="match status" value="2"/>
</dbReference>
<keyword evidence="1" id="KW-0472">Membrane</keyword>
<name>A0A173TPW0_9FIRM</name>
<dbReference type="AlphaFoldDB" id="A0A173TPW0"/>
<accession>A0A173TPW0</accession>
<evidence type="ECO:0000313" key="6">
    <source>
        <dbReference type="Proteomes" id="UP000283513"/>
    </source>
</evidence>
<organism evidence="2 5">
    <name type="scientific">Roseburia intestinalis</name>
    <dbReference type="NCBI Taxonomy" id="166486"/>
    <lineage>
        <taxon>Bacteria</taxon>
        <taxon>Bacillati</taxon>
        <taxon>Bacillota</taxon>
        <taxon>Clostridia</taxon>
        <taxon>Lachnospirales</taxon>
        <taxon>Lachnospiraceae</taxon>
        <taxon>Roseburia</taxon>
    </lineage>
</organism>
<evidence type="ECO:0000256" key="1">
    <source>
        <dbReference type="SAM" id="Phobius"/>
    </source>
</evidence>
<dbReference type="EMBL" id="QSHO01000012">
    <property type="protein sequence ID" value="RHC15730.1"/>
    <property type="molecule type" value="Genomic_DNA"/>
</dbReference>
<sequence length="437" mass="46845">MLKNLAKKLTNNLGLKVLAVLFAIALWIVVVNIDDPVKPAQYTISVTQDNMDYLTSNGKYSETLGGKNTVTFTASAKRSILEKLSNTDFTAVADMEKIEYVEGDGVCRVPITITCSKYNSNTVTISSKQQYLDVTVEDLGNVQKKITASTEGTVMDGCALGDVSIVTSNLLKISGPSSVTSQISTVVATINVDGMSSDVTDTVVPVLYDADGNEIDASKLKMNINTVTITAQILNTKDVDLSFQTKGTVASGYTLKEITYSPKKVRIKGETDVLNKVAKIAIPDDVLDMSGATEDVETTVDITSYLPDGTSLVLAADAKVEVKVKVEPITTKTFEVDASAFTLENIPDATKAKITEDTIQVEVTGAESDIKKLSADDITGTVNLQGYGNGEHNIAADIDVDNELYQVKTVRIPVKMTAEDTEIKSTESSKKSASKTK</sequence>